<sequence>MSDPSHFGQSPLQVLAHELENHPQRHLIERSLVSLLQVGRHERGLDEWRLISGALADISEALEVFRPRRNTRKITVFGSARTVQSDPSYALAEELARYAVAAGFDVMTGAGGGIMEAANSGAGCEASIGLNVDLPFEQHANRFVSSCDGRLLHFRYFFTRKLFFLRESDALVVMPGGFGTLDELFESLTLIQTGRTPPIPLVLLAPPGNPFWSGWQRDVSQGLAASGLISPEDGDILREAHSAEEAVAHISRFYRLFHSARLGDNRIELLLNCALQPVQLSALNLQFDDLVDEGVIQASETVDDAGLLRPCLNFHFNRRRIGRLYQLLDTLNGLEVPPEQLLTEPGRRQPSSSAP</sequence>
<dbReference type="InterPro" id="IPR031100">
    <property type="entry name" value="LOG_fam"/>
</dbReference>
<dbReference type="PANTHER" id="PTHR43393:SF2">
    <property type="entry name" value="CYTOKININ RIBOSIDE 5'-MONOPHOSPHATE PHOSPHORIBOHYDROLASE"/>
    <property type="match status" value="1"/>
</dbReference>
<accession>A0A2P7N1E7</accession>
<dbReference type="PROSITE" id="PS50197">
    <property type="entry name" value="BEACH"/>
    <property type="match status" value="1"/>
</dbReference>
<dbReference type="SUPFAM" id="SSF102405">
    <property type="entry name" value="MCP/YpsA-like"/>
    <property type="match status" value="1"/>
</dbReference>
<dbReference type="Proteomes" id="UP000243002">
    <property type="component" value="Unassembled WGS sequence"/>
</dbReference>
<dbReference type="PANTHER" id="PTHR43393">
    <property type="entry name" value="CYTOKININ RIBOSIDE 5'-MONOPHOSPHATE PHOSPHORIBOHYDROLASE"/>
    <property type="match status" value="1"/>
</dbReference>
<evidence type="ECO:0000313" key="2">
    <source>
        <dbReference type="EMBL" id="PSJ07298.1"/>
    </source>
</evidence>
<keyword evidence="3" id="KW-1185">Reference proteome</keyword>
<dbReference type="EMBL" id="PXXO01000001">
    <property type="protein sequence ID" value="PSJ07298.1"/>
    <property type="molecule type" value="Genomic_DNA"/>
</dbReference>
<dbReference type="OrthoDB" id="9801098at2"/>
<reference evidence="2 3" key="1">
    <citation type="journal article" date="2018" name="Environ. Microbiol.">
        <title>Ecological and genomic features of two widespread freshwater picocyanobacteria.</title>
        <authorList>
            <person name="Cabello-Yeves P.J."/>
            <person name="Picazo A."/>
            <person name="Camacho A."/>
            <person name="Callieri C."/>
            <person name="Rosselli R."/>
            <person name="Roda-Garcia J.J."/>
            <person name="Coutinho F.H."/>
            <person name="Rodriguez-Valera F."/>
        </authorList>
    </citation>
    <scope>NUCLEOTIDE SEQUENCE [LARGE SCALE GENOMIC DNA]</scope>
    <source>
        <strain evidence="2 3">Tous</strain>
    </source>
</reference>
<dbReference type="AlphaFoldDB" id="A0A2P7N1E7"/>
<evidence type="ECO:0000313" key="3">
    <source>
        <dbReference type="Proteomes" id="UP000243002"/>
    </source>
</evidence>
<gene>
    <name evidence="2" type="ORF">C7K55_00710</name>
</gene>
<feature type="domain" description="BEACH" evidence="1">
    <location>
        <begin position="1"/>
        <end position="25"/>
    </location>
</feature>
<dbReference type="InterPro" id="IPR052341">
    <property type="entry name" value="LOG_family_nucleotidases"/>
</dbReference>
<dbReference type="InterPro" id="IPR000409">
    <property type="entry name" value="BEACH_dom"/>
</dbReference>
<organism evidence="2 3">
    <name type="scientific">Cyanobium usitatum str. Tous</name>
    <dbReference type="NCBI Taxonomy" id="2116684"/>
    <lineage>
        <taxon>Bacteria</taxon>
        <taxon>Bacillati</taxon>
        <taxon>Cyanobacteriota</taxon>
        <taxon>Cyanophyceae</taxon>
        <taxon>Synechococcales</taxon>
        <taxon>Prochlorococcaceae</taxon>
        <taxon>Cyanobium</taxon>
    </lineage>
</organism>
<comment type="caution">
    <text evidence="2">The sequence shown here is derived from an EMBL/GenBank/DDBJ whole genome shotgun (WGS) entry which is preliminary data.</text>
</comment>
<dbReference type="GO" id="GO:0005829">
    <property type="term" value="C:cytosol"/>
    <property type="evidence" value="ECO:0007669"/>
    <property type="project" value="TreeGrafter"/>
</dbReference>
<dbReference type="Gene3D" id="3.40.50.450">
    <property type="match status" value="1"/>
</dbReference>
<proteinExistence type="predicted"/>
<evidence type="ECO:0000259" key="1">
    <source>
        <dbReference type="PROSITE" id="PS50197"/>
    </source>
</evidence>
<dbReference type="Pfam" id="PF03641">
    <property type="entry name" value="Lysine_decarbox"/>
    <property type="match status" value="1"/>
</dbReference>
<protein>
    <submittedName>
        <fullName evidence="2">Rossmann fold nucleotide-binding protein</fullName>
    </submittedName>
</protein>
<name>A0A2P7N1E7_9CYAN</name>